<sequence length="65" mass="7456">MDSIAIQSSVRNLTDAYTRFFKKQNSAPHFKSKKNNVQSYTTKQTNENIAVIENKIKTCAIFQKS</sequence>
<dbReference type="AlphaFoldDB" id="A0A243CV24"/>
<proteinExistence type="predicted"/>
<accession>A0A243CV24</accession>
<dbReference type="Proteomes" id="UP000194911">
    <property type="component" value="Unassembled WGS sequence"/>
</dbReference>
<protein>
    <submittedName>
        <fullName evidence="1">Transposase</fullName>
    </submittedName>
</protein>
<evidence type="ECO:0000313" key="2">
    <source>
        <dbReference type="Proteomes" id="UP000194911"/>
    </source>
</evidence>
<reference evidence="1 2" key="1">
    <citation type="submission" date="2016-10" db="EMBL/GenBank/DDBJ databases">
        <title>Comparative genomics of Bacillus thuringiensis reveals a path to pathogens against multiple invertebrate hosts.</title>
        <authorList>
            <person name="Zheng J."/>
            <person name="Gao Q."/>
            <person name="Liu H."/>
            <person name="Peng D."/>
            <person name="Ruan L."/>
            <person name="Sun M."/>
        </authorList>
    </citation>
    <scope>NUCLEOTIDE SEQUENCE [LARGE SCALE GENOMIC DNA]</scope>
    <source>
        <strain evidence="1">BGSC 4CE1</strain>
    </source>
</reference>
<organism evidence="1 2">
    <name type="scientific">Bacillus thuringiensis serovar vazensis</name>
    <dbReference type="NCBI Taxonomy" id="180867"/>
    <lineage>
        <taxon>Bacteria</taxon>
        <taxon>Bacillati</taxon>
        <taxon>Bacillota</taxon>
        <taxon>Bacilli</taxon>
        <taxon>Bacillales</taxon>
        <taxon>Bacillaceae</taxon>
        <taxon>Bacillus</taxon>
        <taxon>Bacillus cereus group</taxon>
    </lineage>
</organism>
<gene>
    <name evidence="1" type="ORF">BK749_15965</name>
</gene>
<dbReference type="EMBL" id="NFDQ01000068">
    <property type="protein sequence ID" value="OTY74146.1"/>
    <property type="molecule type" value="Genomic_DNA"/>
</dbReference>
<comment type="caution">
    <text evidence="1">The sequence shown here is derived from an EMBL/GenBank/DDBJ whole genome shotgun (WGS) entry which is preliminary data.</text>
</comment>
<evidence type="ECO:0000313" key="1">
    <source>
        <dbReference type="EMBL" id="OTY74146.1"/>
    </source>
</evidence>
<name>A0A243CV24_BACTU</name>